<reference evidence="9" key="2">
    <citation type="submission" date="2025-08" db="UniProtKB">
        <authorList>
            <consortium name="Ensembl"/>
        </authorList>
    </citation>
    <scope>IDENTIFICATION</scope>
</reference>
<reference evidence="10" key="1">
    <citation type="submission" date="2011-08" db="EMBL/GenBank/DDBJ databases">
        <title>The draft genome of Latimeria chalumnae.</title>
        <authorList>
            <person name="Di Palma F."/>
            <person name="Alfoldi J."/>
            <person name="Johnson J."/>
            <person name="Berlin A."/>
            <person name="Gnerre S."/>
            <person name="Jaffe D."/>
            <person name="MacCallum I."/>
            <person name="Young S."/>
            <person name="Walker B.J."/>
            <person name="Lander E."/>
            <person name="Lindblad-Toh K."/>
        </authorList>
    </citation>
    <scope>NUCLEOTIDE SEQUENCE [LARGE SCALE GENOMIC DNA]</scope>
    <source>
        <strain evidence="10">Wild caught</strain>
    </source>
</reference>
<dbReference type="GeneTree" id="ENSGT00440000039055"/>
<keyword evidence="5" id="KW-0175">Coiled coil</keyword>
<keyword evidence="6" id="KW-0508">mRNA splicing</keyword>
<evidence type="ECO:0000256" key="2">
    <source>
        <dbReference type="ARBA" id="ARBA00006695"/>
    </source>
</evidence>
<protein>
    <submittedName>
        <fullName evidence="9">CWC25 spliceosome associated protein homolog</fullName>
    </submittedName>
</protein>
<name>H2ZX31_LATCH</name>
<dbReference type="Bgee" id="ENSLACG00000001743">
    <property type="expression patterns" value="Expressed in muscle tissue and 6 other cell types or tissues"/>
</dbReference>
<dbReference type="EMBL" id="AFYH01223167">
    <property type="status" value="NOT_ANNOTATED_CDS"/>
    <property type="molecule type" value="Genomic_DNA"/>
</dbReference>
<dbReference type="Pfam" id="PF12542">
    <property type="entry name" value="CWC25"/>
    <property type="match status" value="1"/>
</dbReference>
<keyword evidence="10" id="KW-1185">Reference proteome</keyword>
<keyword evidence="7" id="KW-0539">Nucleus</keyword>
<dbReference type="HOGENOM" id="CLU_025093_1_0_1"/>
<dbReference type="InParanoid" id="H2ZX31"/>
<organism evidence="9 10">
    <name type="scientific">Latimeria chalumnae</name>
    <name type="common">Coelacanth</name>
    <dbReference type="NCBI Taxonomy" id="7897"/>
    <lineage>
        <taxon>Eukaryota</taxon>
        <taxon>Metazoa</taxon>
        <taxon>Chordata</taxon>
        <taxon>Craniata</taxon>
        <taxon>Vertebrata</taxon>
        <taxon>Euteleostomi</taxon>
        <taxon>Coelacanthiformes</taxon>
        <taxon>Coelacanthidae</taxon>
        <taxon>Latimeria</taxon>
    </lineage>
</organism>
<dbReference type="Ensembl" id="ENSLACT00000001966.1">
    <property type="protein sequence ID" value="ENSLACP00000001952.1"/>
    <property type="gene ID" value="ENSLACG00000001743.1"/>
</dbReference>
<dbReference type="Proteomes" id="UP000008672">
    <property type="component" value="Unassembled WGS sequence"/>
</dbReference>
<dbReference type="STRING" id="7897.ENSLACP00000001952"/>
<dbReference type="PANTHER" id="PTHR16196:SF0">
    <property type="entry name" value="PRE-MRNA-SPLICING FACTOR CWC25 HOMOLOG"/>
    <property type="match status" value="1"/>
</dbReference>
<dbReference type="EMBL" id="AFYH01223165">
    <property type="status" value="NOT_ANNOTATED_CDS"/>
    <property type="molecule type" value="Genomic_DNA"/>
</dbReference>
<evidence type="ECO:0000256" key="4">
    <source>
        <dbReference type="ARBA" id="ARBA00022728"/>
    </source>
</evidence>
<sequence>RKRDEKLDWMYQGPGALVNREEYLLGRPVDKYVMEKMEEVEAGPSSETGLLPGSIFTATGANSALDMASKIREDPLFIIRVRATKPQEEGLPKSLKKLQHNLDKREKKKKKKKEKKKKHKHRHRSPSIHNSDSEHERPREKSRKKSENSLTASSHQKLTGYGLLIRDADSSSQKPDSSLHHHHHHQRVQHKHRQRSRSRISGVGGGRIRGPSPKKETYQRRHDTTHTRKLTAQELEQRRREMMENAKWREEERVANIQRYKKEEEKERDVEKRDTRDGKFIHNLKLQSAASSSLEDRVKRNIHSIQRTTAALEKSFMKR</sequence>
<keyword evidence="3" id="KW-0507">mRNA processing</keyword>
<dbReference type="AlphaFoldDB" id="H2ZX31"/>
<keyword evidence="4" id="KW-0747">Spliceosome</keyword>
<comment type="similarity">
    <text evidence="2">Belongs to the CWC25 family.</text>
</comment>
<dbReference type="GO" id="GO:0000398">
    <property type="term" value="P:mRNA splicing, via spliceosome"/>
    <property type="evidence" value="ECO:0007669"/>
    <property type="project" value="TreeGrafter"/>
</dbReference>
<feature type="compositionally biased region" description="Basic and acidic residues" evidence="8">
    <location>
        <begin position="213"/>
        <end position="226"/>
    </location>
</feature>
<dbReference type="InterPro" id="IPR022209">
    <property type="entry name" value="CWC25"/>
</dbReference>
<evidence type="ECO:0000313" key="9">
    <source>
        <dbReference type="Ensembl" id="ENSLACP00000001952.1"/>
    </source>
</evidence>
<dbReference type="EMBL" id="AFYH01223163">
    <property type="status" value="NOT_ANNOTATED_CDS"/>
    <property type="molecule type" value="Genomic_DNA"/>
</dbReference>
<feature type="compositionally biased region" description="Basic residues" evidence="8">
    <location>
        <begin position="106"/>
        <end position="126"/>
    </location>
</feature>
<feature type="compositionally biased region" description="Polar residues" evidence="8">
    <location>
        <begin position="148"/>
        <end position="157"/>
    </location>
</feature>
<dbReference type="OMA" id="SWHPHTM"/>
<dbReference type="FunCoup" id="H2ZX31">
    <property type="interactions" value="2373"/>
</dbReference>
<feature type="region of interest" description="Disordered" evidence="8">
    <location>
        <begin position="83"/>
        <end position="235"/>
    </location>
</feature>
<reference evidence="9" key="3">
    <citation type="submission" date="2025-09" db="UniProtKB">
        <authorList>
            <consortium name="Ensembl"/>
        </authorList>
    </citation>
    <scope>IDENTIFICATION</scope>
</reference>
<evidence type="ECO:0000256" key="1">
    <source>
        <dbReference type="ARBA" id="ARBA00004123"/>
    </source>
</evidence>
<accession>H2ZX31</accession>
<evidence type="ECO:0000256" key="5">
    <source>
        <dbReference type="ARBA" id="ARBA00023054"/>
    </source>
</evidence>
<evidence type="ECO:0000256" key="6">
    <source>
        <dbReference type="ARBA" id="ARBA00023187"/>
    </source>
</evidence>
<dbReference type="eggNOG" id="KOG3869">
    <property type="taxonomic scope" value="Eukaryota"/>
</dbReference>
<proteinExistence type="inferred from homology"/>
<gene>
    <name evidence="9" type="primary">CWC25</name>
</gene>
<feature type="compositionally biased region" description="Basic residues" evidence="8">
    <location>
        <begin position="180"/>
        <end position="198"/>
    </location>
</feature>
<dbReference type="PANTHER" id="PTHR16196">
    <property type="entry name" value="CELL CYCLE CONTROL PROTEIN CWF25"/>
    <property type="match status" value="1"/>
</dbReference>
<dbReference type="GO" id="GO:0005684">
    <property type="term" value="C:U2-type spliceosomal complex"/>
    <property type="evidence" value="ECO:0007669"/>
    <property type="project" value="TreeGrafter"/>
</dbReference>
<dbReference type="EMBL" id="AFYH01223166">
    <property type="status" value="NOT_ANNOTATED_CDS"/>
    <property type="molecule type" value="Genomic_DNA"/>
</dbReference>
<evidence type="ECO:0000256" key="8">
    <source>
        <dbReference type="SAM" id="MobiDB-lite"/>
    </source>
</evidence>
<evidence type="ECO:0000256" key="3">
    <source>
        <dbReference type="ARBA" id="ARBA00022664"/>
    </source>
</evidence>
<evidence type="ECO:0000256" key="7">
    <source>
        <dbReference type="ARBA" id="ARBA00023242"/>
    </source>
</evidence>
<dbReference type="EMBL" id="AFYH01223164">
    <property type="status" value="NOT_ANNOTATED_CDS"/>
    <property type="molecule type" value="Genomic_DNA"/>
</dbReference>
<comment type="subcellular location">
    <subcellularLocation>
        <location evidence="1">Nucleus</location>
    </subcellularLocation>
</comment>
<evidence type="ECO:0000313" key="10">
    <source>
        <dbReference type="Proteomes" id="UP000008672"/>
    </source>
</evidence>
<dbReference type="InterPro" id="IPR051376">
    <property type="entry name" value="CWC25_splicing_factor"/>
</dbReference>